<evidence type="ECO:0008006" key="4">
    <source>
        <dbReference type="Google" id="ProtNLM"/>
    </source>
</evidence>
<keyword evidence="3" id="KW-1185">Reference proteome</keyword>
<sequence length="78" mass="8294">MPTQPPPDDRDTELAPLAPIALVLGLAMIVTGLVAVVEIPRWTVDYGVMVVAAGFLYVGVAARLVHWGVGQLRNRSGD</sequence>
<feature type="transmembrane region" description="Helical" evidence="1">
    <location>
        <begin position="20"/>
        <end position="39"/>
    </location>
</feature>
<dbReference type="EMBL" id="JADLQX010000004">
    <property type="protein sequence ID" value="MBF6297310.1"/>
    <property type="molecule type" value="Genomic_DNA"/>
</dbReference>
<keyword evidence="1" id="KW-1133">Transmembrane helix</keyword>
<accession>A0ABS0CL16</accession>
<keyword evidence="1" id="KW-0812">Transmembrane</keyword>
<comment type="caution">
    <text evidence="2">The sequence shown here is derived from an EMBL/GenBank/DDBJ whole genome shotgun (WGS) entry which is preliminary data.</text>
</comment>
<gene>
    <name evidence="2" type="ORF">IU459_07090</name>
</gene>
<dbReference type="RefSeq" id="WP_195128671.1">
    <property type="nucleotide sequence ID" value="NZ_JADLQX010000004.1"/>
</dbReference>
<evidence type="ECO:0000313" key="3">
    <source>
        <dbReference type="Proteomes" id="UP000702209"/>
    </source>
</evidence>
<feature type="transmembrane region" description="Helical" evidence="1">
    <location>
        <begin position="46"/>
        <end position="69"/>
    </location>
</feature>
<keyword evidence="1" id="KW-0472">Membrane</keyword>
<evidence type="ECO:0000313" key="2">
    <source>
        <dbReference type="EMBL" id="MBF6297310.1"/>
    </source>
</evidence>
<proteinExistence type="predicted"/>
<evidence type="ECO:0000256" key="1">
    <source>
        <dbReference type="SAM" id="Phobius"/>
    </source>
</evidence>
<dbReference type="Proteomes" id="UP000702209">
    <property type="component" value="Unassembled WGS sequence"/>
</dbReference>
<name>A0ABS0CL16_9NOCA</name>
<protein>
    <recommendedName>
        <fullName evidence="4">DUF2530 domain-containing protein</fullName>
    </recommendedName>
</protein>
<reference evidence="2 3" key="1">
    <citation type="submission" date="2020-10" db="EMBL/GenBank/DDBJ databases">
        <title>Identification of Nocardia species via Next-generation sequencing and recognition of intraspecies genetic diversity.</title>
        <authorList>
            <person name="Li P."/>
            <person name="Li P."/>
            <person name="Lu B."/>
        </authorList>
    </citation>
    <scope>NUCLEOTIDE SEQUENCE [LARGE SCALE GENOMIC DNA]</scope>
    <source>
        <strain evidence="2 3">BJ06-0157</strain>
    </source>
</reference>
<organism evidence="2 3">
    <name type="scientific">Nocardia amamiensis</name>
    <dbReference type="NCBI Taxonomy" id="404578"/>
    <lineage>
        <taxon>Bacteria</taxon>
        <taxon>Bacillati</taxon>
        <taxon>Actinomycetota</taxon>
        <taxon>Actinomycetes</taxon>
        <taxon>Mycobacteriales</taxon>
        <taxon>Nocardiaceae</taxon>
        <taxon>Nocardia</taxon>
    </lineage>
</organism>